<sequence>MRRLALAAALGLLASTALAHETWLRASAPAQVGQPLALGLTSGADFPKPDAGPKPDRIDRLSLAIDGQVQPIEVTGPGGGELRLSFTPQRAGLAVVAVSLKPRPITLDPAEVPEYLAEADPGPEVISAWAMLKPKGDWREVYVKNAKLLVCVAPCEGSRAAMAPSGQDLEFVALEPGPSPRRLNLLQGGQPAVNRTVWLHQPGAAPRKLTTSPGGEIVLPAGLTGEVMLSSIWLRPPVSMMMSGPGGYKPGDEGVFASDFASIVFQAGS</sequence>
<reference evidence="2 3" key="1">
    <citation type="submission" date="2023-07" db="EMBL/GenBank/DDBJ databases">
        <title>Genomic Encyclopedia of Type Strains, Phase IV (KMG-IV): sequencing the most valuable type-strain genomes for metagenomic binning, comparative biology and taxonomic classification.</title>
        <authorList>
            <person name="Goeker M."/>
        </authorList>
    </citation>
    <scope>NUCLEOTIDE SEQUENCE [LARGE SCALE GENOMIC DNA]</scope>
    <source>
        <strain evidence="2 3">DSM 18695</strain>
    </source>
</reference>
<evidence type="ECO:0000313" key="2">
    <source>
        <dbReference type="EMBL" id="MDQ0465154.1"/>
    </source>
</evidence>
<proteinExistence type="predicted"/>
<keyword evidence="3" id="KW-1185">Reference proteome</keyword>
<dbReference type="EMBL" id="JAUSVS010000005">
    <property type="protein sequence ID" value="MDQ0465154.1"/>
    <property type="molecule type" value="Genomic_DNA"/>
</dbReference>
<comment type="caution">
    <text evidence="2">The sequence shown here is derived from an EMBL/GenBank/DDBJ whole genome shotgun (WGS) entry which is preliminary data.</text>
</comment>
<organism evidence="2 3">
    <name type="scientific">Caulobacter ginsengisoli</name>
    <dbReference type="NCBI Taxonomy" id="400775"/>
    <lineage>
        <taxon>Bacteria</taxon>
        <taxon>Pseudomonadati</taxon>
        <taxon>Pseudomonadota</taxon>
        <taxon>Alphaproteobacteria</taxon>
        <taxon>Caulobacterales</taxon>
        <taxon>Caulobacteraceae</taxon>
        <taxon>Caulobacter</taxon>
    </lineage>
</organism>
<evidence type="ECO:0000256" key="1">
    <source>
        <dbReference type="SAM" id="SignalP"/>
    </source>
</evidence>
<gene>
    <name evidence="2" type="ORF">QO010_002938</name>
</gene>
<accession>A0ABU0IT43</accession>
<evidence type="ECO:0000313" key="3">
    <source>
        <dbReference type="Proteomes" id="UP001228905"/>
    </source>
</evidence>
<feature type="signal peptide" evidence="1">
    <location>
        <begin position="1"/>
        <end position="19"/>
    </location>
</feature>
<keyword evidence="1" id="KW-0732">Signal</keyword>
<protein>
    <recommendedName>
        <fullName evidence="4">Nickel transporter</fullName>
    </recommendedName>
</protein>
<name>A0ABU0IT43_9CAUL</name>
<dbReference type="RefSeq" id="WP_307350314.1">
    <property type="nucleotide sequence ID" value="NZ_JAUSVS010000005.1"/>
</dbReference>
<dbReference type="Proteomes" id="UP001228905">
    <property type="component" value="Unassembled WGS sequence"/>
</dbReference>
<evidence type="ECO:0008006" key="4">
    <source>
        <dbReference type="Google" id="ProtNLM"/>
    </source>
</evidence>
<feature type="chain" id="PRO_5047257551" description="Nickel transporter" evidence="1">
    <location>
        <begin position="20"/>
        <end position="269"/>
    </location>
</feature>